<feature type="domain" description="Methyltransferase FkbM" evidence="1">
    <location>
        <begin position="94"/>
        <end position="246"/>
    </location>
</feature>
<comment type="caution">
    <text evidence="2">The sequence shown here is derived from an EMBL/GenBank/DDBJ whole genome shotgun (WGS) entry which is preliminary data.</text>
</comment>
<dbReference type="AlphaFoldDB" id="A0AAD4QSS3"/>
<name>A0AAD4QSS3_9BILA</name>
<organism evidence="2 3">
    <name type="scientific">Ditylenchus destructor</name>
    <dbReference type="NCBI Taxonomy" id="166010"/>
    <lineage>
        <taxon>Eukaryota</taxon>
        <taxon>Metazoa</taxon>
        <taxon>Ecdysozoa</taxon>
        <taxon>Nematoda</taxon>
        <taxon>Chromadorea</taxon>
        <taxon>Rhabditida</taxon>
        <taxon>Tylenchina</taxon>
        <taxon>Tylenchomorpha</taxon>
        <taxon>Sphaerularioidea</taxon>
        <taxon>Anguinidae</taxon>
        <taxon>Anguininae</taxon>
        <taxon>Ditylenchus</taxon>
    </lineage>
</organism>
<dbReference type="PANTHER" id="PTHR22989">
    <property type="entry name" value="UNCHARACTERIZED DUF13 C.ELEGANS"/>
    <property type="match status" value="1"/>
</dbReference>
<evidence type="ECO:0000313" key="3">
    <source>
        <dbReference type="Proteomes" id="UP001201812"/>
    </source>
</evidence>
<keyword evidence="3" id="KW-1185">Reference proteome</keyword>
<keyword evidence="2" id="KW-0489">Methyltransferase</keyword>
<dbReference type="PANTHER" id="PTHR22989:SF20">
    <property type="entry name" value="USP DOMAIN-CONTAINING PROTEIN"/>
    <property type="match status" value="1"/>
</dbReference>
<proteinExistence type="predicted"/>
<protein>
    <submittedName>
        <fullName evidence="2">Methyltransferase fkbM domain-containing protein</fullName>
    </submittedName>
</protein>
<evidence type="ECO:0000313" key="2">
    <source>
        <dbReference type="EMBL" id="KAI1697269.1"/>
    </source>
</evidence>
<keyword evidence="2" id="KW-0808">Transferase</keyword>
<dbReference type="GO" id="GO:0008168">
    <property type="term" value="F:methyltransferase activity"/>
    <property type="evidence" value="ECO:0007669"/>
    <property type="project" value="UniProtKB-KW"/>
</dbReference>
<sequence>MKDTVTTRLDHVQRQSIGESGFQHCFISHSEITEMQERQRMVLKEHQKMHIIKRWITMKDLYDNIWTKYRKRLHIFTFTSFDETKWFVDFVYAKSPCNIVTLGIGQDVVAESTLSQRYPQCHFLGADPDGEANKAIFLSVPNSRYVEAAVAGKSGTYSGSFLQRNITIERIYKPKSRYHMGFADFLKKYNQGQLIDLLLMDNEGGEYGIFDVMNENHEELPIICQINVEIHIVTDFNISFDKFFASFDRFILSSKYTVLRVETGGTAHAQKVFFMNVADQACIQKFLC</sequence>
<gene>
    <name evidence="2" type="ORF">DdX_18590</name>
</gene>
<dbReference type="Pfam" id="PF05050">
    <property type="entry name" value="Methyltransf_21"/>
    <property type="match status" value="1"/>
</dbReference>
<dbReference type="GO" id="GO:0032259">
    <property type="term" value="P:methylation"/>
    <property type="evidence" value="ECO:0007669"/>
    <property type="project" value="UniProtKB-KW"/>
</dbReference>
<dbReference type="EMBL" id="JAKKPZ010000277">
    <property type="protein sequence ID" value="KAI1697269.1"/>
    <property type="molecule type" value="Genomic_DNA"/>
</dbReference>
<reference evidence="2" key="1">
    <citation type="submission" date="2022-01" db="EMBL/GenBank/DDBJ databases">
        <title>Genome Sequence Resource for Two Populations of Ditylenchus destructor, the Migratory Endoparasitic Phytonematode.</title>
        <authorList>
            <person name="Zhang H."/>
            <person name="Lin R."/>
            <person name="Xie B."/>
        </authorList>
    </citation>
    <scope>NUCLEOTIDE SEQUENCE</scope>
    <source>
        <strain evidence="2">BazhouSP</strain>
    </source>
</reference>
<dbReference type="InterPro" id="IPR006342">
    <property type="entry name" value="FkbM_mtfrase"/>
</dbReference>
<accession>A0AAD4QSS3</accession>
<evidence type="ECO:0000259" key="1">
    <source>
        <dbReference type="Pfam" id="PF05050"/>
    </source>
</evidence>
<dbReference type="Proteomes" id="UP001201812">
    <property type="component" value="Unassembled WGS sequence"/>
</dbReference>